<feature type="modified residue" description="4-aspartylphosphate" evidence="6">
    <location>
        <position position="53"/>
    </location>
</feature>
<dbReference type="InterPro" id="IPR001867">
    <property type="entry name" value="OmpR/PhoB-type_DNA-bd"/>
</dbReference>
<feature type="domain" description="OmpR/PhoB-type" evidence="9">
    <location>
        <begin position="129"/>
        <end position="229"/>
    </location>
</feature>
<accession>A0A844F2W3</accession>
<keyword evidence="6" id="KW-0597">Phosphoprotein</keyword>
<gene>
    <name evidence="10" type="ORF">FYJ37_00470</name>
</gene>
<dbReference type="CDD" id="cd00383">
    <property type="entry name" value="trans_reg_C"/>
    <property type="match status" value="1"/>
</dbReference>
<evidence type="ECO:0000256" key="2">
    <source>
        <dbReference type="ARBA" id="ARBA00023015"/>
    </source>
</evidence>
<comment type="caution">
    <text evidence="10">The sequence shown here is derived from an EMBL/GenBank/DDBJ whole genome shotgun (WGS) entry which is preliminary data.</text>
</comment>
<reference evidence="10 11" key="1">
    <citation type="submission" date="2019-08" db="EMBL/GenBank/DDBJ databases">
        <title>In-depth cultivation of the pig gut microbiome towards novel bacterial diversity and tailored functional studies.</title>
        <authorList>
            <person name="Wylensek D."/>
            <person name="Hitch T.C.A."/>
            <person name="Clavel T."/>
        </authorList>
    </citation>
    <scope>NUCLEOTIDE SEQUENCE [LARGE SCALE GENOMIC DNA]</scope>
    <source>
        <strain evidence="10 11">BL-389-WT-3D</strain>
    </source>
</reference>
<dbReference type="InterPro" id="IPR016032">
    <property type="entry name" value="Sig_transdc_resp-reg_C-effctor"/>
</dbReference>
<sequence>MNKLLLLEDDISLIDGLNYSLKKNGFDIDVVRTVEEAKQHLTQIEKYDLLILDVTLPDGTGFEICERVRKQNTQIPIIFLTASDEEVNVIRGLDCGGDDYVTKPFKLGELCSRIRALLRRAGISAQDKTNILECGDILIDLLGSRVLLNGKVLDLTSAEYRLLCLLVRNANRIVSREIILNDLWDDAGNFVDDNTLSVYIRRLREKVEADASHPQHLITVRGFGYQWKEVEV</sequence>
<dbReference type="SUPFAM" id="SSF52172">
    <property type="entry name" value="CheY-like"/>
    <property type="match status" value="1"/>
</dbReference>
<dbReference type="SUPFAM" id="SSF46894">
    <property type="entry name" value="C-terminal effector domain of the bipartite response regulators"/>
    <property type="match status" value="1"/>
</dbReference>
<name>A0A844F2W3_CLOSV</name>
<dbReference type="GO" id="GO:0000156">
    <property type="term" value="F:phosphorelay response regulator activity"/>
    <property type="evidence" value="ECO:0007669"/>
    <property type="project" value="TreeGrafter"/>
</dbReference>
<dbReference type="InterPro" id="IPR039420">
    <property type="entry name" value="WalR-like"/>
</dbReference>
<keyword evidence="2" id="KW-0805">Transcription regulation</keyword>
<evidence type="ECO:0000256" key="4">
    <source>
        <dbReference type="ARBA" id="ARBA00023163"/>
    </source>
</evidence>
<dbReference type="Gene3D" id="3.40.50.2300">
    <property type="match status" value="1"/>
</dbReference>
<dbReference type="PROSITE" id="PS50110">
    <property type="entry name" value="RESPONSE_REGULATORY"/>
    <property type="match status" value="1"/>
</dbReference>
<dbReference type="GO" id="GO:0032993">
    <property type="term" value="C:protein-DNA complex"/>
    <property type="evidence" value="ECO:0007669"/>
    <property type="project" value="TreeGrafter"/>
</dbReference>
<dbReference type="Gene3D" id="6.10.250.690">
    <property type="match status" value="1"/>
</dbReference>
<evidence type="ECO:0000313" key="11">
    <source>
        <dbReference type="Proteomes" id="UP000462363"/>
    </source>
</evidence>
<evidence type="ECO:0000259" key="8">
    <source>
        <dbReference type="PROSITE" id="PS50110"/>
    </source>
</evidence>
<dbReference type="RefSeq" id="WP_009249698.1">
    <property type="nucleotide sequence ID" value="NZ_AP024846.1"/>
</dbReference>
<evidence type="ECO:0000313" key="10">
    <source>
        <dbReference type="EMBL" id="MSS38863.1"/>
    </source>
</evidence>
<dbReference type="EMBL" id="VUMB01000001">
    <property type="protein sequence ID" value="MSS38863.1"/>
    <property type="molecule type" value="Genomic_DNA"/>
</dbReference>
<dbReference type="Pfam" id="PF00486">
    <property type="entry name" value="Trans_reg_C"/>
    <property type="match status" value="1"/>
</dbReference>
<evidence type="ECO:0000256" key="1">
    <source>
        <dbReference type="ARBA" id="ARBA00018672"/>
    </source>
</evidence>
<dbReference type="PANTHER" id="PTHR48111:SF73">
    <property type="entry name" value="ALKALINE PHOSPHATASE SYNTHESIS TRANSCRIPTIONAL REGULATORY PROTEIN PHOP"/>
    <property type="match status" value="1"/>
</dbReference>
<dbReference type="GO" id="GO:0000976">
    <property type="term" value="F:transcription cis-regulatory region binding"/>
    <property type="evidence" value="ECO:0007669"/>
    <property type="project" value="TreeGrafter"/>
</dbReference>
<comment type="function">
    <text evidence="5">May play the central regulatory role in sporulation. It may be an element of the effector pathway responsible for the activation of sporulation genes in response to nutritional stress. Spo0A may act in concert with spo0H (a sigma factor) to control the expression of some genes that are critical to the sporulation process.</text>
</comment>
<evidence type="ECO:0000256" key="3">
    <source>
        <dbReference type="ARBA" id="ARBA00023125"/>
    </source>
</evidence>
<feature type="DNA-binding region" description="OmpR/PhoB-type" evidence="7">
    <location>
        <begin position="129"/>
        <end position="229"/>
    </location>
</feature>
<evidence type="ECO:0000256" key="7">
    <source>
        <dbReference type="PROSITE-ProRule" id="PRU01091"/>
    </source>
</evidence>
<evidence type="ECO:0000256" key="6">
    <source>
        <dbReference type="PROSITE-ProRule" id="PRU00169"/>
    </source>
</evidence>
<dbReference type="GO" id="GO:0005829">
    <property type="term" value="C:cytosol"/>
    <property type="evidence" value="ECO:0007669"/>
    <property type="project" value="TreeGrafter"/>
</dbReference>
<keyword evidence="4" id="KW-0804">Transcription</keyword>
<dbReference type="GO" id="GO:0006355">
    <property type="term" value="P:regulation of DNA-templated transcription"/>
    <property type="evidence" value="ECO:0007669"/>
    <property type="project" value="InterPro"/>
</dbReference>
<dbReference type="SMART" id="SM00862">
    <property type="entry name" value="Trans_reg_C"/>
    <property type="match status" value="1"/>
</dbReference>
<dbReference type="InterPro" id="IPR011006">
    <property type="entry name" value="CheY-like_superfamily"/>
</dbReference>
<protein>
    <recommendedName>
        <fullName evidence="1">Stage 0 sporulation protein A homolog</fullName>
    </recommendedName>
</protein>
<dbReference type="Proteomes" id="UP000462363">
    <property type="component" value="Unassembled WGS sequence"/>
</dbReference>
<organism evidence="10 11">
    <name type="scientific">Clostridium scindens (strain JCM 10418 / VPI 12708)</name>
    <dbReference type="NCBI Taxonomy" id="29347"/>
    <lineage>
        <taxon>Bacteria</taxon>
        <taxon>Bacillati</taxon>
        <taxon>Bacillota</taxon>
        <taxon>Clostridia</taxon>
        <taxon>Lachnospirales</taxon>
        <taxon>Lachnospiraceae</taxon>
    </lineage>
</organism>
<keyword evidence="3 7" id="KW-0238">DNA-binding</keyword>
<dbReference type="InterPro" id="IPR001789">
    <property type="entry name" value="Sig_transdc_resp-reg_receiver"/>
</dbReference>
<dbReference type="PANTHER" id="PTHR48111">
    <property type="entry name" value="REGULATOR OF RPOS"/>
    <property type="match status" value="1"/>
</dbReference>
<dbReference type="InterPro" id="IPR036388">
    <property type="entry name" value="WH-like_DNA-bd_sf"/>
</dbReference>
<feature type="domain" description="Response regulatory" evidence="8">
    <location>
        <begin position="3"/>
        <end position="118"/>
    </location>
</feature>
<dbReference type="Gene3D" id="1.10.10.10">
    <property type="entry name" value="Winged helix-like DNA-binding domain superfamily/Winged helix DNA-binding domain"/>
    <property type="match status" value="1"/>
</dbReference>
<dbReference type="Pfam" id="PF00072">
    <property type="entry name" value="Response_reg"/>
    <property type="match status" value="1"/>
</dbReference>
<proteinExistence type="predicted"/>
<evidence type="ECO:0000256" key="5">
    <source>
        <dbReference type="ARBA" id="ARBA00024867"/>
    </source>
</evidence>
<dbReference type="SMART" id="SM00448">
    <property type="entry name" value="REC"/>
    <property type="match status" value="1"/>
</dbReference>
<evidence type="ECO:0000259" key="9">
    <source>
        <dbReference type="PROSITE" id="PS51755"/>
    </source>
</evidence>
<dbReference type="PROSITE" id="PS51755">
    <property type="entry name" value="OMPR_PHOB"/>
    <property type="match status" value="1"/>
</dbReference>
<dbReference type="AlphaFoldDB" id="A0A844F2W3"/>